<feature type="domain" description="CMP/dCMP-type deaminase" evidence="1">
    <location>
        <begin position="165"/>
        <end position="234"/>
    </location>
</feature>
<protein>
    <submittedName>
        <fullName evidence="2">tRNA-specific adenosine deaminase subunit tad3</fullName>
    </submittedName>
</protein>
<evidence type="ECO:0000259" key="1">
    <source>
        <dbReference type="Pfam" id="PF00383"/>
    </source>
</evidence>
<organism evidence="2 3">
    <name type="scientific">Mycoemilia scoparia</name>
    <dbReference type="NCBI Taxonomy" id="417184"/>
    <lineage>
        <taxon>Eukaryota</taxon>
        <taxon>Fungi</taxon>
        <taxon>Fungi incertae sedis</taxon>
        <taxon>Zoopagomycota</taxon>
        <taxon>Kickxellomycotina</taxon>
        <taxon>Kickxellomycetes</taxon>
        <taxon>Kickxellales</taxon>
        <taxon>Kickxellaceae</taxon>
        <taxon>Mycoemilia</taxon>
    </lineage>
</organism>
<proteinExistence type="predicted"/>
<evidence type="ECO:0000313" key="3">
    <source>
        <dbReference type="Proteomes" id="UP001150538"/>
    </source>
</evidence>
<keyword evidence="3" id="KW-1185">Reference proteome</keyword>
<dbReference type="GO" id="GO:0006139">
    <property type="term" value="P:nucleobase-containing compound metabolic process"/>
    <property type="evidence" value="ECO:0007669"/>
    <property type="project" value="UniProtKB-ARBA"/>
</dbReference>
<dbReference type="Proteomes" id="UP001150538">
    <property type="component" value="Unassembled WGS sequence"/>
</dbReference>
<comment type="caution">
    <text evidence="2">The sequence shown here is derived from an EMBL/GenBank/DDBJ whole genome shotgun (WGS) entry which is preliminary data.</text>
</comment>
<reference evidence="2" key="1">
    <citation type="submission" date="2022-07" db="EMBL/GenBank/DDBJ databases">
        <title>Phylogenomic reconstructions and comparative analyses of Kickxellomycotina fungi.</title>
        <authorList>
            <person name="Reynolds N.K."/>
            <person name="Stajich J.E."/>
            <person name="Barry K."/>
            <person name="Grigoriev I.V."/>
            <person name="Crous P."/>
            <person name="Smith M.E."/>
        </authorList>
    </citation>
    <scope>NUCLEOTIDE SEQUENCE</scope>
    <source>
        <strain evidence="2">NBRC 100468</strain>
    </source>
</reference>
<gene>
    <name evidence="2" type="primary">TAD3</name>
    <name evidence="2" type="ORF">H4219_004301</name>
</gene>
<dbReference type="OrthoDB" id="3180714at2759"/>
<name>A0A9W7ZYQ7_9FUNG</name>
<evidence type="ECO:0000313" key="2">
    <source>
        <dbReference type="EMBL" id="KAJ1915483.1"/>
    </source>
</evidence>
<sequence>MSGDCVKERTNTFTWENMKVERILTEEETRKLETIDVFTTTIEPKLANKFLKFIQNHIPKINDLEHVKRVRRSQTDDGNVNKGIELRVVLCPVDHISKEELIKSLESFDPAIIQHIQDNLAIYPVPKHSPYTMSQFNEWKSIWPISYKRPTTQDEELTGNDLEYIKKYMEIAENEARLAQESNNRKIGAVIVNPQDSKVAAIKGDMTHSLQHPLKHAIMNCIEAIAKDTAESYKTISSTSPNDSLHHKRKLDESGITSDAISAAEGGYLCQDMDVFTNSQPCVM</sequence>
<dbReference type="InterPro" id="IPR016193">
    <property type="entry name" value="Cytidine_deaminase-like"/>
</dbReference>
<dbReference type="Pfam" id="PF00383">
    <property type="entry name" value="dCMP_cyt_deam_1"/>
    <property type="match status" value="1"/>
</dbReference>
<dbReference type="GO" id="GO:0003824">
    <property type="term" value="F:catalytic activity"/>
    <property type="evidence" value="ECO:0007669"/>
    <property type="project" value="InterPro"/>
</dbReference>
<dbReference type="InterPro" id="IPR002125">
    <property type="entry name" value="CMP_dCMP_dom"/>
</dbReference>
<dbReference type="AlphaFoldDB" id="A0A9W7ZYQ7"/>
<dbReference type="SUPFAM" id="SSF53927">
    <property type="entry name" value="Cytidine deaminase-like"/>
    <property type="match status" value="1"/>
</dbReference>
<accession>A0A9W7ZYQ7</accession>
<dbReference type="Gene3D" id="3.40.140.10">
    <property type="entry name" value="Cytidine Deaminase, domain 2"/>
    <property type="match status" value="1"/>
</dbReference>
<dbReference type="EMBL" id="JANBPU010000144">
    <property type="protein sequence ID" value="KAJ1915483.1"/>
    <property type="molecule type" value="Genomic_DNA"/>
</dbReference>